<feature type="transmembrane region" description="Helical" evidence="1">
    <location>
        <begin position="82"/>
        <end position="103"/>
    </location>
</feature>
<protein>
    <submittedName>
        <fullName evidence="2">Uncharacterized protein</fullName>
    </submittedName>
</protein>
<keyword evidence="1" id="KW-0472">Membrane</keyword>
<dbReference type="AlphaFoldDB" id="A0A8D8Z839"/>
<name>A0A8D8Z839_9HEMI</name>
<proteinExistence type="predicted"/>
<dbReference type="EMBL" id="HBUF01436539">
    <property type="protein sequence ID" value="CAG6742532.1"/>
    <property type="molecule type" value="Transcribed_RNA"/>
</dbReference>
<evidence type="ECO:0000313" key="2">
    <source>
        <dbReference type="EMBL" id="CAG6742532.1"/>
    </source>
</evidence>
<keyword evidence="1" id="KW-1133">Transmembrane helix</keyword>
<feature type="transmembrane region" description="Helical" evidence="1">
    <location>
        <begin position="5"/>
        <end position="23"/>
    </location>
</feature>
<sequence>MFSNFVYTLSFFILVRTLFLSSWERKATWTVVFSCLVSPNFMVTIFTLCWMSPGLNPAFSKIFSTTCSALMSLFLTPTISTWLLYSLCSISFIWISIFLILVFKP</sequence>
<organism evidence="2">
    <name type="scientific">Cacopsylla melanoneura</name>
    <dbReference type="NCBI Taxonomy" id="428564"/>
    <lineage>
        <taxon>Eukaryota</taxon>
        <taxon>Metazoa</taxon>
        <taxon>Ecdysozoa</taxon>
        <taxon>Arthropoda</taxon>
        <taxon>Hexapoda</taxon>
        <taxon>Insecta</taxon>
        <taxon>Pterygota</taxon>
        <taxon>Neoptera</taxon>
        <taxon>Paraneoptera</taxon>
        <taxon>Hemiptera</taxon>
        <taxon>Sternorrhyncha</taxon>
        <taxon>Psylloidea</taxon>
        <taxon>Psyllidae</taxon>
        <taxon>Psyllinae</taxon>
        <taxon>Cacopsylla</taxon>
    </lineage>
</organism>
<evidence type="ECO:0000256" key="1">
    <source>
        <dbReference type="SAM" id="Phobius"/>
    </source>
</evidence>
<reference evidence="2" key="1">
    <citation type="submission" date="2021-05" db="EMBL/GenBank/DDBJ databases">
        <authorList>
            <person name="Alioto T."/>
            <person name="Alioto T."/>
            <person name="Gomez Garrido J."/>
        </authorList>
    </citation>
    <scope>NUCLEOTIDE SEQUENCE</scope>
</reference>
<keyword evidence="1" id="KW-0812">Transmembrane</keyword>
<feature type="transmembrane region" description="Helical" evidence="1">
    <location>
        <begin position="29"/>
        <end position="51"/>
    </location>
</feature>
<accession>A0A8D8Z839</accession>